<dbReference type="PANTHER" id="PTHR43133">
    <property type="entry name" value="RNA POLYMERASE ECF-TYPE SIGMA FACTO"/>
    <property type="match status" value="1"/>
</dbReference>
<evidence type="ECO:0000256" key="2">
    <source>
        <dbReference type="ARBA" id="ARBA00023015"/>
    </source>
</evidence>
<dbReference type="Pfam" id="PF04542">
    <property type="entry name" value="Sigma70_r2"/>
    <property type="match status" value="1"/>
</dbReference>
<proteinExistence type="inferred from homology"/>
<reference evidence="9 10" key="1">
    <citation type="submission" date="2019-02" db="EMBL/GenBank/DDBJ databases">
        <title>Deep-cultivation of Planctomycetes and their phenomic and genomic characterization uncovers novel biology.</title>
        <authorList>
            <person name="Wiegand S."/>
            <person name="Jogler M."/>
            <person name="Boedeker C."/>
            <person name="Pinto D."/>
            <person name="Vollmers J."/>
            <person name="Rivas-Marin E."/>
            <person name="Kohn T."/>
            <person name="Peeters S.H."/>
            <person name="Heuer A."/>
            <person name="Rast P."/>
            <person name="Oberbeckmann S."/>
            <person name="Bunk B."/>
            <person name="Jeske O."/>
            <person name="Meyerdierks A."/>
            <person name="Storesund J.E."/>
            <person name="Kallscheuer N."/>
            <person name="Luecker S."/>
            <person name="Lage O.M."/>
            <person name="Pohl T."/>
            <person name="Merkel B.J."/>
            <person name="Hornburger P."/>
            <person name="Mueller R.-W."/>
            <person name="Bruemmer F."/>
            <person name="Labrenz M."/>
            <person name="Spormann A.M."/>
            <person name="Op Den Camp H."/>
            <person name="Overmann J."/>
            <person name="Amann R."/>
            <person name="Jetten M.S.M."/>
            <person name="Mascher T."/>
            <person name="Medema M.H."/>
            <person name="Devos D.P."/>
            <person name="Kaster A.-K."/>
            <person name="Ovreas L."/>
            <person name="Rohde M."/>
            <person name="Galperin M.Y."/>
            <person name="Jogler C."/>
        </authorList>
    </citation>
    <scope>NUCLEOTIDE SEQUENCE [LARGE SCALE GENOMIC DNA]</scope>
    <source>
        <strain evidence="9 10">Mal64</strain>
    </source>
</reference>
<comment type="similarity">
    <text evidence="1">Belongs to the sigma-70 factor family. ECF subfamily.</text>
</comment>
<dbReference type="SUPFAM" id="SSF88659">
    <property type="entry name" value="Sigma3 and sigma4 domains of RNA polymerase sigma factors"/>
    <property type="match status" value="1"/>
</dbReference>
<dbReference type="InterPro" id="IPR014284">
    <property type="entry name" value="RNA_pol_sigma-70_dom"/>
</dbReference>
<organism evidence="9 10">
    <name type="scientific">Pseudobythopirellula maris</name>
    <dbReference type="NCBI Taxonomy" id="2527991"/>
    <lineage>
        <taxon>Bacteria</taxon>
        <taxon>Pseudomonadati</taxon>
        <taxon>Planctomycetota</taxon>
        <taxon>Planctomycetia</taxon>
        <taxon>Pirellulales</taxon>
        <taxon>Lacipirellulaceae</taxon>
        <taxon>Pseudobythopirellula</taxon>
    </lineage>
</organism>
<dbReference type="RefSeq" id="WP_146402064.1">
    <property type="nucleotide sequence ID" value="NZ_SJPQ01000003.1"/>
</dbReference>
<keyword evidence="2" id="KW-0805">Transcription regulation</keyword>
<evidence type="ECO:0000313" key="10">
    <source>
        <dbReference type="Proteomes" id="UP000315440"/>
    </source>
</evidence>
<dbReference type="PANTHER" id="PTHR43133:SF8">
    <property type="entry name" value="RNA POLYMERASE SIGMA FACTOR HI_1459-RELATED"/>
    <property type="match status" value="1"/>
</dbReference>
<protein>
    <submittedName>
        <fullName evidence="9">ECF RNA polymerase sigma factor SigE</fullName>
    </submittedName>
</protein>
<evidence type="ECO:0000256" key="3">
    <source>
        <dbReference type="ARBA" id="ARBA00023082"/>
    </source>
</evidence>
<evidence type="ECO:0000259" key="8">
    <source>
        <dbReference type="Pfam" id="PF08281"/>
    </source>
</evidence>
<feature type="domain" description="RNA polymerase sigma-70 region 2" evidence="7">
    <location>
        <begin position="30"/>
        <end position="75"/>
    </location>
</feature>
<sequence>MPPPPDEQLIARMLDEHGSALALYAAQWTDEPDDCVQEALIELARQGAAPESPVAWLFRVTKRRALNAARGARRRRDREERSLRDRLRPTGEGGCAAARGVEAADLIEKLPGDLREIIVLRVWGGLTFAEIGRTVGVATATAQRRYEQALLQLQQRLGKPCPTE</sequence>
<dbReference type="Gene3D" id="1.10.10.10">
    <property type="entry name" value="Winged helix-like DNA-binding domain superfamily/Winged helix DNA-binding domain"/>
    <property type="match status" value="1"/>
</dbReference>
<dbReference type="NCBIfam" id="TIGR02937">
    <property type="entry name" value="sigma70-ECF"/>
    <property type="match status" value="1"/>
</dbReference>
<name>A0A5C5ZL27_9BACT</name>
<evidence type="ECO:0000259" key="7">
    <source>
        <dbReference type="Pfam" id="PF04542"/>
    </source>
</evidence>
<feature type="region of interest" description="Disordered" evidence="6">
    <location>
        <begin position="69"/>
        <end position="91"/>
    </location>
</feature>
<evidence type="ECO:0000256" key="4">
    <source>
        <dbReference type="ARBA" id="ARBA00023125"/>
    </source>
</evidence>
<evidence type="ECO:0000256" key="1">
    <source>
        <dbReference type="ARBA" id="ARBA00010641"/>
    </source>
</evidence>
<dbReference type="Proteomes" id="UP000315440">
    <property type="component" value="Unassembled WGS sequence"/>
</dbReference>
<gene>
    <name evidence="9" type="primary">sigE_3</name>
    <name evidence="9" type="ORF">Mal64_32400</name>
</gene>
<keyword evidence="4" id="KW-0238">DNA-binding</keyword>
<dbReference type="InterPro" id="IPR039425">
    <property type="entry name" value="RNA_pol_sigma-70-like"/>
</dbReference>
<keyword evidence="10" id="KW-1185">Reference proteome</keyword>
<evidence type="ECO:0000256" key="6">
    <source>
        <dbReference type="SAM" id="MobiDB-lite"/>
    </source>
</evidence>
<dbReference type="GO" id="GO:0003677">
    <property type="term" value="F:DNA binding"/>
    <property type="evidence" value="ECO:0007669"/>
    <property type="project" value="UniProtKB-KW"/>
</dbReference>
<feature type="domain" description="RNA polymerase sigma factor 70 region 4 type 2" evidence="8">
    <location>
        <begin position="104"/>
        <end position="153"/>
    </location>
</feature>
<evidence type="ECO:0000256" key="5">
    <source>
        <dbReference type="ARBA" id="ARBA00023163"/>
    </source>
</evidence>
<dbReference type="InterPro" id="IPR007627">
    <property type="entry name" value="RNA_pol_sigma70_r2"/>
</dbReference>
<comment type="caution">
    <text evidence="9">The sequence shown here is derived from an EMBL/GenBank/DDBJ whole genome shotgun (WGS) entry which is preliminary data.</text>
</comment>
<dbReference type="AlphaFoldDB" id="A0A5C5ZL27"/>
<dbReference type="SUPFAM" id="SSF88946">
    <property type="entry name" value="Sigma2 domain of RNA polymerase sigma factors"/>
    <property type="match status" value="1"/>
</dbReference>
<dbReference type="GO" id="GO:0006352">
    <property type="term" value="P:DNA-templated transcription initiation"/>
    <property type="evidence" value="ECO:0007669"/>
    <property type="project" value="InterPro"/>
</dbReference>
<dbReference type="InterPro" id="IPR013249">
    <property type="entry name" value="RNA_pol_sigma70_r4_t2"/>
</dbReference>
<dbReference type="Pfam" id="PF08281">
    <property type="entry name" value="Sigma70_r4_2"/>
    <property type="match status" value="1"/>
</dbReference>
<dbReference type="GO" id="GO:0016987">
    <property type="term" value="F:sigma factor activity"/>
    <property type="evidence" value="ECO:0007669"/>
    <property type="project" value="UniProtKB-KW"/>
</dbReference>
<dbReference type="InterPro" id="IPR036388">
    <property type="entry name" value="WH-like_DNA-bd_sf"/>
</dbReference>
<dbReference type="EMBL" id="SJPQ01000003">
    <property type="protein sequence ID" value="TWT87697.1"/>
    <property type="molecule type" value="Genomic_DNA"/>
</dbReference>
<dbReference type="InterPro" id="IPR013325">
    <property type="entry name" value="RNA_pol_sigma_r2"/>
</dbReference>
<keyword evidence="5" id="KW-0804">Transcription</keyword>
<dbReference type="Gene3D" id="1.10.1740.10">
    <property type="match status" value="1"/>
</dbReference>
<dbReference type="InterPro" id="IPR013324">
    <property type="entry name" value="RNA_pol_sigma_r3/r4-like"/>
</dbReference>
<accession>A0A5C5ZL27</accession>
<dbReference type="OrthoDB" id="289887at2"/>
<evidence type="ECO:0000313" key="9">
    <source>
        <dbReference type="EMBL" id="TWT87697.1"/>
    </source>
</evidence>
<keyword evidence="3" id="KW-0731">Sigma factor</keyword>
<feature type="compositionally biased region" description="Basic and acidic residues" evidence="6">
    <location>
        <begin position="77"/>
        <end position="89"/>
    </location>
</feature>